<evidence type="ECO:0000313" key="7">
    <source>
        <dbReference type="Proteomes" id="UP000823936"/>
    </source>
</evidence>
<dbReference type="AlphaFoldDB" id="A0A9D1PT85"/>
<reference evidence="6" key="2">
    <citation type="submission" date="2021-04" db="EMBL/GenBank/DDBJ databases">
        <authorList>
            <person name="Gilroy R."/>
        </authorList>
    </citation>
    <scope>NUCLEOTIDE SEQUENCE</scope>
    <source>
        <strain evidence="6">Gambia11-129</strain>
    </source>
</reference>
<gene>
    <name evidence="3 6" type="primary">grpE</name>
    <name evidence="6" type="ORF">IAB12_01660</name>
</gene>
<dbReference type="PANTHER" id="PTHR21237:SF23">
    <property type="entry name" value="GRPE PROTEIN HOMOLOG, MITOCHONDRIAL"/>
    <property type="match status" value="1"/>
</dbReference>
<dbReference type="Gene3D" id="3.90.20.20">
    <property type="match status" value="1"/>
</dbReference>
<dbReference type="NCBIfam" id="NF010738">
    <property type="entry name" value="PRK14140.1"/>
    <property type="match status" value="1"/>
</dbReference>
<keyword evidence="2 3" id="KW-0143">Chaperone</keyword>
<dbReference type="GO" id="GO:0000774">
    <property type="term" value="F:adenyl-nucleotide exchange factor activity"/>
    <property type="evidence" value="ECO:0007669"/>
    <property type="project" value="InterPro"/>
</dbReference>
<comment type="subunit">
    <text evidence="3">Homodimer.</text>
</comment>
<dbReference type="GO" id="GO:0042803">
    <property type="term" value="F:protein homodimerization activity"/>
    <property type="evidence" value="ECO:0007669"/>
    <property type="project" value="InterPro"/>
</dbReference>
<dbReference type="SUPFAM" id="SSF51064">
    <property type="entry name" value="Head domain of nucleotide exchange factor GrpE"/>
    <property type="match status" value="1"/>
</dbReference>
<dbReference type="GO" id="GO:0051082">
    <property type="term" value="F:unfolded protein binding"/>
    <property type="evidence" value="ECO:0007669"/>
    <property type="project" value="TreeGrafter"/>
</dbReference>
<dbReference type="InterPro" id="IPR000740">
    <property type="entry name" value="GrpE"/>
</dbReference>
<dbReference type="Gene3D" id="2.30.22.10">
    <property type="entry name" value="Head domain of nucleotide exchange factor GrpE"/>
    <property type="match status" value="1"/>
</dbReference>
<dbReference type="HAMAP" id="MF_01151">
    <property type="entry name" value="GrpE"/>
    <property type="match status" value="1"/>
</dbReference>
<dbReference type="PRINTS" id="PR00773">
    <property type="entry name" value="GRPEPROTEIN"/>
</dbReference>
<comment type="function">
    <text evidence="3">Participates actively in the response to hyperosmotic and heat shock by preventing the aggregation of stress-denatured proteins, in association with DnaK and GrpE. It is the nucleotide exchange factor for DnaK and may function as a thermosensor. Unfolded proteins bind initially to DnaJ; upon interaction with the DnaJ-bound protein, DnaK hydrolyzes its bound ATP, resulting in the formation of a stable complex. GrpE releases ADP from DnaK; ATP binding to DnaK triggers the release of the substrate protein, thus completing the reaction cycle. Several rounds of ATP-dependent interactions between DnaJ, DnaK and GrpE are required for fully efficient folding.</text>
</comment>
<evidence type="ECO:0000256" key="4">
    <source>
        <dbReference type="RuleBase" id="RU004478"/>
    </source>
</evidence>
<keyword evidence="5" id="KW-0175">Coiled coil</keyword>
<sequence length="191" mass="21742">MAKDKDEEQLEEIVAEQVNEDKDEMSQEEKLSSQIDELSAKIKELEALVENLKDEKIRSLAEMENYKKRLLKDKESAIRYANESLVKDLLDPIDNFSRALESANQNQDFASLKEGLSMVESQMMSTLRTNWGLEEIDAEGKDFDPECMEAYAAEETEGVDKEKVALVFQKGYRLNGKVIRSAKVKVAKPLS</sequence>
<comment type="caution">
    <text evidence="6">The sequence shown here is derived from an EMBL/GenBank/DDBJ whole genome shotgun (WGS) entry which is preliminary data.</text>
</comment>
<dbReference type="GO" id="GO:0051087">
    <property type="term" value="F:protein-folding chaperone binding"/>
    <property type="evidence" value="ECO:0007669"/>
    <property type="project" value="InterPro"/>
</dbReference>
<dbReference type="GO" id="GO:0006457">
    <property type="term" value="P:protein folding"/>
    <property type="evidence" value="ECO:0007669"/>
    <property type="project" value="InterPro"/>
</dbReference>
<evidence type="ECO:0000256" key="5">
    <source>
        <dbReference type="SAM" id="Coils"/>
    </source>
</evidence>
<dbReference type="InterPro" id="IPR013805">
    <property type="entry name" value="GrpE_CC"/>
</dbReference>
<evidence type="ECO:0000256" key="3">
    <source>
        <dbReference type="HAMAP-Rule" id="MF_01151"/>
    </source>
</evidence>
<reference evidence="6" key="1">
    <citation type="journal article" date="2021" name="PeerJ">
        <title>Extensive microbial diversity within the chicken gut microbiome revealed by metagenomics and culture.</title>
        <authorList>
            <person name="Gilroy R."/>
            <person name="Ravi A."/>
            <person name="Getino M."/>
            <person name="Pursley I."/>
            <person name="Horton D.L."/>
            <person name="Alikhan N.F."/>
            <person name="Baker D."/>
            <person name="Gharbi K."/>
            <person name="Hall N."/>
            <person name="Watson M."/>
            <person name="Adriaenssens E.M."/>
            <person name="Foster-Nyarko E."/>
            <person name="Jarju S."/>
            <person name="Secka A."/>
            <person name="Antonio M."/>
            <person name="Oren A."/>
            <person name="Chaudhuri R.R."/>
            <person name="La Ragione R."/>
            <person name="Hildebrand F."/>
            <person name="Pallen M.J."/>
        </authorList>
    </citation>
    <scope>NUCLEOTIDE SEQUENCE</scope>
    <source>
        <strain evidence="6">Gambia11-129</strain>
    </source>
</reference>
<keyword evidence="3" id="KW-0346">Stress response</keyword>
<dbReference type="Proteomes" id="UP000823936">
    <property type="component" value="Unassembled WGS sequence"/>
</dbReference>
<accession>A0A9D1PT85</accession>
<evidence type="ECO:0000256" key="1">
    <source>
        <dbReference type="ARBA" id="ARBA00009054"/>
    </source>
</evidence>
<feature type="coiled-coil region" evidence="5">
    <location>
        <begin position="28"/>
        <end position="69"/>
    </location>
</feature>
<evidence type="ECO:0000256" key="2">
    <source>
        <dbReference type="ARBA" id="ARBA00023186"/>
    </source>
</evidence>
<keyword evidence="3" id="KW-0963">Cytoplasm</keyword>
<organism evidence="6 7">
    <name type="scientific">Candidatus Ornithospirochaeta avicola</name>
    <dbReference type="NCBI Taxonomy" id="2840896"/>
    <lineage>
        <taxon>Bacteria</taxon>
        <taxon>Pseudomonadati</taxon>
        <taxon>Spirochaetota</taxon>
        <taxon>Spirochaetia</taxon>
        <taxon>Spirochaetales</taxon>
        <taxon>Spirochaetaceae</taxon>
        <taxon>Spirochaetaceae incertae sedis</taxon>
        <taxon>Candidatus Ornithospirochaeta</taxon>
    </lineage>
</organism>
<dbReference type="EMBL" id="DXHU01000006">
    <property type="protein sequence ID" value="HIV98469.1"/>
    <property type="molecule type" value="Genomic_DNA"/>
</dbReference>
<dbReference type="InterPro" id="IPR009012">
    <property type="entry name" value="GrpE_head"/>
</dbReference>
<proteinExistence type="inferred from homology"/>
<comment type="subcellular location">
    <subcellularLocation>
        <location evidence="3">Cytoplasm</location>
    </subcellularLocation>
</comment>
<dbReference type="CDD" id="cd00446">
    <property type="entry name" value="GrpE"/>
    <property type="match status" value="1"/>
</dbReference>
<protein>
    <recommendedName>
        <fullName evidence="3">Protein GrpE</fullName>
    </recommendedName>
    <alternativeName>
        <fullName evidence="3">HSP-70 cofactor</fullName>
    </alternativeName>
</protein>
<dbReference type="SUPFAM" id="SSF58014">
    <property type="entry name" value="Coiled-coil domain of nucleotide exchange factor GrpE"/>
    <property type="match status" value="1"/>
</dbReference>
<evidence type="ECO:0000313" key="6">
    <source>
        <dbReference type="EMBL" id="HIV98469.1"/>
    </source>
</evidence>
<name>A0A9D1PT85_9SPIO</name>
<comment type="similarity">
    <text evidence="1 3 4">Belongs to the GrpE family.</text>
</comment>
<dbReference type="PANTHER" id="PTHR21237">
    <property type="entry name" value="GRPE PROTEIN"/>
    <property type="match status" value="1"/>
</dbReference>
<dbReference type="GO" id="GO:0005737">
    <property type="term" value="C:cytoplasm"/>
    <property type="evidence" value="ECO:0007669"/>
    <property type="project" value="UniProtKB-SubCell"/>
</dbReference>
<dbReference type="Pfam" id="PF01025">
    <property type="entry name" value="GrpE"/>
    <property type="match status" value="1"/>
</dbReference>